<accession>A0A4D5S1M3</accession>
<feature type="signal peptide" evidence="1">
    <location>
        <begin position="1"/>
        <end position="26"/>
    </location>
</feature>
<dbReference type="EMBL" id="GHJT01009288">
    <property type="protein sequence ID" value="MOY43259.1"/>
    <property type="molecule type" value="Transcribed_RNA"/>
</dbReference>
<sequence>MKKTKQRNMSFSFALACHWFNWLASCGDGCMQSVNTKSKSPNPIQPSNAFAFYRLFLRSRREEINFLLVMLFLTPRARN</sequence>
<evidence type="ECO:0000256" key="1">
    <source>
        <dbReference type="SAM" id="SignalP"/>
    </source>
</evidence>
<dbReference type="AlphaFoldDB" id="A0A4D5S1M3"/>
<keyword evidence="1" id="KW-0732">Signal</keyword>
<dbReference type="PROSITE" id="PS51257">
    <property type="entry name" value="PROKAR_LIPOPROTEIN"/>
    <property type="match status" value="1"/>
</dbReference>
<protein>
    <submittedName>
        <fullName evidence="2">Putative secreted protein</fullName>
    </submittedName>
</protein>
<proteinExistence type="predicted"/>
<reference evidence="2" key="1">
    <citation type="submission" date="2019-04" db="EMBL/GenBank/DDBJ databases">
        <title>An insight into the mialome of Ixodes scapularis.</title>
        <authorList>
            <person name="Ribeiro J.M."/>
            <person name="Mather T.N."/>
            <person name="Karim S."/>
        </authorList>
    </citation>
    <scope>NUCLEOTIDE SEQUENCE</scope>
</reference>
<evidence type="ECO:0000313" key="2">
    <source>
        <dbReference type="EMBL" id="MOY43259.1"/>
    </source>
</evidence>
<organism evidence="2">
    <name type="scientific">Ixodes scapularis</name>
    <name type="common">Black-legged tick</name>
    <name type="synonym">Deer tick</name>
    <dbReference type="NCBI Taxonomy" id="6945"/>
    <lineage>
        <taxon>Eukaryota</taxon>
        <taxon>Metazoa</taxon>
        <taxon>Ecdysozoa</taxon>
        <taxon>Arthropoda</taxon>
        <taxon>Chelicerata</taxon>
        <taxon>Arachnida</taxon>
        <taxon>Acari</taxon>
        <taxon>Parasitiformes</taxon>
        <taxon>Ixodida</taxon>
        <taxon>Ixodoidea</taxon>
        <taxon>Ixodidae</taxon>
        <taxon>Ixodinae</taxon>
        <taxon>Ixodes</taxon>
    </lineage>
</organism>
<feature type="chain" id="PRO_5020036610" evidence="1">
    <location>
        <begin position="27"/>
        <end position="79"/>
    </location>
</feature>
<name>A0A4D5S1M3_IXOSC</name>